<dbReference type="EMBL" id="JAFLEQ010000017">
    <property type="protein sequence ID" value="MBN9645083.1"/>
    <property type="molecule type" value="Genomic_DNA"/>
</dbReference>
<feature type="transmembrane region" description="Helical" evidence="8">
    <location>
        <begin position="378"/>
        <end position="399"/>
    </location>
</feature>
<evidence type="ECO:0000259" key="9">
    <source>
        <dbReference type="Pfam" id="PF06738"/>
    </source>
</evidence>
<protein>
    <submittedName>
        <fullName evidence="11">Threonine/serine exporter family protein</fullName>
    </submittedName>
</protein>
<reference evidence="11" key="1">
    <citation type="submission" date="2021-03" db="EMBL/GenBank/DDBJ databases">
        <authorList>
            <person name="Sun Q."/>
        </authorList>
    </citation>
    <scope>NUCLEOTIDE SEQUENCE</scope>
    <source>
        <strain evidence="11">CCM 8862</strain>
    </source>
</reference>
<dbReference type="InterPro" id="IPR050539">
    <property type="entry name" value="ThrE_Dicarb/AminoAcid_Exp"/>
</dbReference>
<dbReference type="InterPro" id="IPR024528">
    <property type="entry name" value="ThrE_2"/>
</dbReference>
<dbReference type="PANTHER" id="PTHR34390:SF2">
    <property type="entry name" value="SUCCINATE TRANSPORTER SUBUNIT YJJP-RELATED"/>
    <property type="match status" value="1"/>
</dbReference>
<keyword evidence="5 8" id="KW-0472">Membrane</keyword>
<feature type="transmembrane region" description="Helical" evidence="8">
    <location>
        <begin position="320"/>
        <end position="340"/>
    </location>
</feature>
<feature type="transmembrane region" description="Helical" evidence="8">
    <location>
        <begin position="233"/>
        <end position="256"/>
    </location>
</feature>
<evidence type="ECO:0000313" key="12">
    <source>
        <dbReference type="Proteomes" id="UP000664332"/>
    </source>
</evidence>
<feature type="transmembrane region" description="Helical" evidence="8">
    <location>
        <begin position="268"/>
        <end position="289"/>
    </location>
</feature>
<dbReference type="GO" id="GO:0022857">
    <property type="term" value="F:transmembrane transporter activity"/>
    <property type="evidence" value="ECO:0007669"/>
    <property type="project" value="InterPro"/>
</dbReference>
<name>A0A939IYG1_9CORY</name>
<evidence type="ECO:0000256" key="8">
    <source>
        <dbReference type="SAM" id="Phobius"/>
    </source>
</evidence>
<evidence type="ECO:0000256" key="5">
    <source>
        <dbReference type="ARBA" id="ARBA00023136"/>
    </source>
</evidence>
<feature type="region of interest" description="Disordered" evidence="7">
    <location>
        <begin position="465"/>
        <end position="494"/>
    </location>
</feature>
<gene>
    <name evidence="11" type="ORF">JZY06_10760</name>
</gene>
<evidence type="ECO:0000256" key="6">
    <source>
        <dbReference type="ARBA" id="ARBA00034125"/>
    </source>
</evidence>
<dbReference type="GO" id="GO:0005886">
    <property type="term" value="C:plasma membrane"/>
    <property type="evidence" value="ECO:0007669"/>
    <property type="project" value="UniProtKB-SubCell"/>
</dbReference>
<dbReference type="Pfam" id="PF06738">
    <property type="entry name" value="ThrE"/>
    <property type="match status" value="1"/>
</dbReference>
<sequence>MGVEAEAVIRLGTMLMESGTAGYRVMRGMKRAARALGFDGLDPIVGVNTITCTFREGEHFRTVVSVRQNPAVNASRIEALENLTHRLHHRISVDDLNEALDYIDANVNQRWSRTSVVLASGFACGAFAVLNHYPWAEIPVVAIAAAFGQYVRTVFGRRHFNQLGTVAVAGAASALMYYAVTMLIVTLNLTDRDPSSFAAGYVAAALFLIPGFPLFSSLLDLSRFDIDAGVARLTYALSVILTATISVGMVSAVTGLNPLPAAPGPPDAGWYIAAAGATFVGVAGFSVLFNSSRRMVLTAACVAVVGNMVRLVMVGHDVSVQYGGFVAGLIIGLIAAVVANTARIPRITVTVPASVIMIPGVAMYRSMYYLNTRNMDQAIGNAATACLVVVFIAAGLAAARMLTDRNWTFGRVIDFSKPLDPVDDLPQPTVVKTAAKKIGEVAKPTNLLTRLPHTDTTTLRGRLLRDKDHGRFPAEPTDPGALPRRDRGGEVFPD</sequence>
<dbReference type="AlphaFoldDB" id="A0A939IYG1"/>
<feature type="domain" description="Threonine/serine exporter-like N-terminal" evidence="9">
    <location>
        <begin position="7"/>
        <end position="252"/>
    </location>
</feature>
<keyword evidence="4 8" id="KW-1133">Transmembrane helix</keyword>
<evidence type="ECO:0000256" key="1">
    <source>
        <dbReference type="ARBA" id="ARBA00004651"/>
    </source>
</evidence>
<keyword evidence="12" id="KW-1185">Reference proteome</keyword>
<evidence type="ECO:0000313" key="11">
    <source>
        <dbReference type="EMBL" id="MBN9645083.1"/>
    </source>
</evidence>
<feature type="transmembrane region" description="Helical" evidence="8">
    <location>
        <begin position="197"/>
        <end position="221"/>
    </location>
</feature>
<proteinExistence type="inferred from homology"/>
<feature type="domain" description="Threonine/Serine exporter ThrE" evidence="10">
    <location>
        <begin position="278"/>
        <end position="400"/>
    </location>
</feature>
<comment type="similarity">
    <text evidence="6">Belongs to the ThrE exporter (TC 2.A.79) family.</text>
</comment>
<keyword evidence="2" id="KW-1003">Cell membrane</keyword>
<evidence type="ECO:0000256" key="7">
    <source>
        <dbReference type="SAM" id="MobiDB-lite"/>
    </source>
</evidence>
<accession>A0A939IYG1</accession>
<dbReference type="PANTHER" id="PTHR34390">
    <property type="entry name" value="UPF0442 PROTEIN YJJB-RELATED"/>
    <property type="match status" value="1"/>
</dbReference>
<comment type="subcellular location">
    <subcellularLocation>
        <location evidence="1">Cell membrane</location>
        <topology evidence="1">Multi-pass membrane protein</topology>
    </subcellularLocation>
</comment>
<evidence type="ECO:0000256" key="3">
    <source>
        <dbReference type="ARBA" id="ARBA00022692"/>
    </source>
</evidence>
<evidence type="ECO:0000259" key="10">
    <source>
        <dbReference type="Pfam" id="PF12821"/>
    </source>
</evidence>
<feature type="compositionally biased region" description="Basic and acidic residues" evidence="7">
    <location>
        <begin position="483"/>
        <end position="494"/>
    </location>
</feature>
<keyword evidence="3 8" id="KW-0812">Transmembrane</keyword>
<organism evidence="11 12">
    <name type="scientific">Corynebacterium mendelii</name>
    <dbReference type="NCBI Taxonomy" id="2765362"/>
    <lineage>
        <taxon>Bacteria</taxon>
        <taxon>Bacillati</taxon>
        <taxon>Actinomycetota</taxon>
        <taxon>Actinomycetes</taxon>
        <taxon>Mycobacteriales</taxon>
        <taxon>Corynebacteriaceae</taxon>
        <taxon>Corynebacterium</taxon>
    </lineage>
</organism>
<evidence type="ECO:0000256" key="4">
    <source>
        <dbReference type="ARBA" id="ARBA00022989"/>
    </source>
</evidence>
<feature type="transmembrane region" description="Helical" evidence="8">
    <location>
        <begin position="296"/>
        <end position="314"/>
    </location>
</feature>
<dbReference type="InterPro" id="IPR010619">
    <property type="entry name" value="ThrE-like_N"/>
</dbReference>
<feature type="transmembrane region" description="Helical" evidence="8">
    <location>
        <begin position="347"/>
        <end position="366"/>
    </location>
</feature>
<dbReference type="GO" id="GO:0015744">
    <property type="term" value="P:succinate transport"/>
    <property type="evidence" value="ECO:0007669"/>
    <property type="project" value="TreeGrafter"/>
</dbReference>
<comment type="caution">
    <text evidence="11">The sequence shown here is derived from an EMBL/GenBank/DDBJ whole genome shotgun (WGS) entry which is preliminary data.</text>
</comment>
<dbReference type="Pfam" id="PF12821">
    <property type="entry name" value="ThrE_2"/>
    <property type="match status" value="1"/>
</dbReference>
<dbReference type="Proteomes" id="UP000664332">
    <property type="component" value="Unassembled WGS sequence"/>
</dbReference>
<feature type="transmembrane region" description="Helical" evidence="8">
    <location>
        <begin position="163"/>
        <end position="185"/>
    </location>
</feature>
<evidence type="ECO:0000256" key="2">
    <source>
        <dbReference type="ARBA" id="ARBA00022475"/>
    </source>
</evidence>